<dbReference type="PROSITE" id="PS50887">
    <property type="entry name" value="GGDEF"/>
    <property type="match status" value="1"/>
</dbReference>
<dbReference type="GO" id="GO:0005886">
    <property type="term" value="C:plasma membrane"/>
    <property type="evidence" value="ECO:0007669"/>
    <property type="project" value="TreeGrafter"/>
</dbReference>
<dbReference type="Proteomes" id="UP000198866">
    <property type="component" value="Unassembled WGS sequence"/>
</dbReference>
<dbReference type="Pfam" id="PF00990">
    <property type="entry name" value="GGDEF"/>
    <property type="match status" value="1"/>
</dbReference>
<feature type="transmembrane region" description="Helical" evidence="3">
    <location>
        <begin position="73"/>
        <end position="94"/>
    </location>
</feature>
<evidence type="ECO:0000259" key="4">
    <source>
        <dbReference type="PROSITE" id="PS50887"/>
    </source>
</evidence>
<evidence type="ECO:0000313" key="6">
    <source>
        <dbReference type="Proteomes" id="UP000198866"/>
    </source>
</evidence>
<sequence>MSPDRYRNRMPAFDLRTVILMSSVMPGLMSLVMFSLSRGFPTNIRGVGHWASGALIVSVSAIMLALRGGIADWLSFLVANVGMILGTGLWLIGSQLFFGRRPSRRFIALLLIVGIIAMSWTTWVQPSAAGRTLWMSLILTLTYGTHCVVMLRLGRGSNTALFVGSMLLVQAAVTAARVVTMFTPSWANAGLFSADLFQKIYLTTSALMSLTVTVGLLFAAMDRLRNQLEQQSFMDPLTGLLNRRAFLSAHQQEREKTMRAGGLLSLMLIDLDHFKHVNDTYGHATGDRILTDFARRVADMLPEHGHFARWGGEEFAVLLPRAQPDEAREQAEIIRRRVERKEDQSLPGYTCSIGVACMAAADATIEQLARDADEALYGAKRGGRNCVRISDHVILL</sequence>
<evidence type="ECO:0000256" key="3">
    <source>
        <dbReference type="SAM" id="Phobius"/>
    </source>
</evidence>
<feature type="domain" description="GGDEF" evidence="4">
    <location>
        <begin position="262"/>
        <end position="392"/>
    </location>
</feature>
<feature type="transmembrane region" description="Helical" evidence="3">
    <location>
        <begin position="160"/>
        <end position="180"/>
    </location>
</feature>
<feature type="transmembrane region" description="Helical" evidence="3">
    <location>
        <begin position="48"/>
        <end position="67"/>
    </location>
</feature>
<dbReference type="SMART" id="SM00267">
    <property type="entry name" value="GGDEF"/>
    <property type="match status" value="1"/>
</dbReference>
<evidence type="ECO:0000256" key="2">
    <source>
        <dbReference type="ARBA" id="ARBA00034247"/>
    </source>
</evidence>
<keyword evidence="3" id="KW-1133">Transmembrane helix</keyword>
<dbReference type="GO" id="GO:0052621">
    <property type="term" value="F:diguanylate cyclase activity"/>
    <property type="evidence" value="ECO:0007669"/>
    <property type="project" value="UniProtKB-EC"/>
</dbReference>
<reference evidence="6" key="1">
    <citation type="submission" date="2016-10" db="EMBL/GenBank/DDBJ databases">
        <authorList>
            <person name="Varghese N."/>
            <person name="Submissions S."/>
        </authorList>
    </citation>
    <scope>NUCLEOTIDE SEQUENCE [LARGE SCALE GENOMIC DNA]</scope>
    <source>
        <strain evidence="6">LMG 26031</strain>
    </source>
</reference>
<dbReference type="STRING" id="667676.SAMN05192539_100984"/>
<dbReference type="Gene3D" id="3.30.70.270">
    <property type="match status" value="1"/>
</dbReference>
<dbReference type="InterPro" id="IPR000160">
    <property type="entry name" value="GGDEF_dom"/>
</dbReference>
<gene>
    <name evidence="5" type="ORF">SAMN05192539_100984</name>
</gene>
<feature type="transmembrane region" description="Helical" evidence="3">
    <location>
        <begin position="200"/>
        <end position="221"/>
    </location>
</feature>
<dbReference type="CDD" id="cd01949">
    <property type="entry name" value="GGDEF"/>
    <property type="match status" value="1"/>
</dbReference>
<feature type="transmembrane region" description="Helical" evidence="3">
    <location>
        <begin position="106"/>
        <end position="126"/>
    </location>
</feature>
<dbReference type="PANTHER" id="PTHR45138:SF9">
    <property type="entry name" value="DIGUANYLATE CYCLASE DGCM-RELATED"/>
    <property type="match status" value="1"/>
</dbReference>
<protein>
    <recommendedName>
        <fullName evidence="1">diguanylate cyclase</fullName>
        <ecNumber evidence="1">2.7.7.65</ecNumber>
    </recommendedName>
</protein>
<keyword evidence="3" id="KW-0812">Transmembrane</keyword>
<dbReference type="InterPro" id="IPR043128">
    <property type="entry name" value="Rev_trsase/Diguanyl_cyclase"/>
</dbReference>
<feature type="transmembrane region" description="Helical" evidence="3">
    <location>
        <begin position="132"/>
        <end position="153"/>
    </location>
</feature>
<dbReference type="GO" id="GO:0043709">
    <property type="term" value="P:cell adhesion involved in single-species biofilm formation"/>
    <property type="evidence" value="ECO:0007669"/>
    <property type="project" value="TreeGrafter"/>
</dbReference>
<evidence type="ECO:0000313" key="5">
    <source>
        <dbReference type="EMBL" id="SEJ32075.1"/>
    </source>
</evidence>
<dbReference type="FunFam" id="3.30.70.270:FF:000001">
    <property type="entry name" value="Diguanylate cyclase domain protein"/>
    <property type="match status" value="1"/>
</dbReference>
<keyword evidence="6" id="KW-1185">Reference proteome</keyword>
<name>A0A1H6Y5K4_9BURK</name>
<dbReference type="GO" id="GO:1902201">
    <property type="term" value="P:negative regulation of bacterial-type flagellum-dependent cell motility"/>
    <property type="evidence" value="ECO:0007669"/>
    <property type="project" value="TreeGrafter"/>
</dbReference>
<proteinExistence type="predicted"/>
<dbReference type="NCBIfam" id="TIGR00254">
    <property type="entry name" value="GGDEF"/>
    <property type="match status" value="1"/>
</dbReference>
<evidence type="ECO:0000256" key="1">
    <source>
        <dbReference type="ARBA" id="ARBA00012528"/>
    </source>
</evidence>
<dbReference type="PANTHER" id="PTHR45138">
    <property type="entry name" value="REGULATORY COMPONENTS OF SENSORY TRANSDUCTION SYSTEM"/>
    <property type="match status" value="1"/>
</dbReference>
<accession>A0A1H6Y5K4</accession>
<dbReference type="InterPro" id="IPR050469">
    <property type="entry name" value="Diguanylate_Cyclase"/>
</dbReference>
<dbReference type="EC" id="2.7.7.65" evidence="1"/>
<feature type="transmembrane region" description="Helical" evidence="3">
    <location>
        <begin position="15"/>
        <end position="36"/>
    </location>
</feature>
<organism evidence="5 6">
    <name type="scientific">Paraburkholderia diazotrophica</name>
    <dbReference type="NCBI Taxonomy" id="667676"/>
    <lineage>
        <taxon>Bacteria</taxon>
        <taxon>Pseudomonadati</taxon>
        <taxon>Pseudomonadota</taxon>
        <taxon>Betaproteobacteria</taxon>
        <taxon>Burkholderiales</taxon>
        <taxon>Burkholderiaceae</taxon>
        <taxon>Paraburkholderia</taxon>
    </lineage>
</organism>
<dbReference type="AlphaFoldDB" id="A0A1H6Y5K4"/>
<comment type="catalytic activity">
    <reaction evidence="2">
        <text>2 GTP = 3',3'-c-di-GMP + 2 diphosphate</text>
        <dbReference type="Rhea" id="RHEA:24898"/>
        <dbReference type="ChEBI" id="CHEBI:33019"/>
        <dbReference type="ChEBI" id="CHEBI:37565"/>
        <dbReference type="ChEBI" id="CHEBI:58805"/>
        <dbReference type="EC" id="2.7.7.65"/>
    </reaction>
</comment>
<dbReference type="SUPFAM" id="SSF55073">
    <property type="entry name" value="Nucleotide cyclase"/>
    <property type="match status" value="1"/>
</dbReference>
<dbReference type="EMBL" id="FNYE01000009">
    <property type="protein sequence ID" value="SEJ32075.1"/>
    <property type="molecule type" value="Genomic_DNA"/>
</dbReference>
<keyword evidence="3" id="KW-0472">Membrane</keyword>
<dbReference type="InterPro" id="IPR029787">
    <property type="entry name" value="Nucleotide_cyclase"/>
</dbReference>